<gene>
    <name evidence="1" type="ORF">ACFOEE_07515</name>
</gene>
<reference evidence="2" key="1">
    <citation type="journal article" date="2019" name="Int. J. Syst. Evol. Microbiol.">
        <title>The Global Catalogue of Microorganisms (GCM) 10K type strain sequencing project: providing services to taxonomists for standard genome sequencing and annotation.</title>
        <authorList>
            <consortium name="The Broad Institute Genomics Platform"/>
            <consortium name="The Broad Institute Genome Sequencing Center for Infectious Disease"/>
            <person name="Wu L."/>
            <person name="Ma J."/>
        </authorList>
    </citation>
    <scope>NUCLEOTIDE SEQUENCE [LARGE SCALE GENOMIC DNA]</scope>
    <source>
        <strain evidence="2">KCTC 42730</strain>
    </source>
</reference>
<protein>
    <submittedName>
        <fullName evidence="1">VC2046/SO_2500 family protein</fullName>
    </submittedName>
</protein>
<dbReference type="RefSeq" id="WP_377122774.1">
    <property type="nucleotide sequence ID" value="NZ_JBHRSD010000011.1"/>
</dbReference>
<accession>A0ABV7CIG3</accession>
<organism evidence="1 2">
    <name type="scientific">Pseudoalteromonas fenneropenaei</name>
    <dbReference type="NCBI Taxonomy" id="1737459"/>
    <lineage>
        <taxon>Bacteria</taxon>
        <taxon>Pseudomonadati</taxon>
        <taxon>Pseudomonadota</taxon>
        <taxon>Gammaproteobacteria</taxon>
        <taxon>Alteromonadales</taxon>
        <taxon>Pseudoalteromonadaceae</taxon>
        <taxon>Pseudoalteromonas</taxon>
    </lineage>
</organism>
<sequence>MQIDGILLRESQLDSKLNESVHFGDRGEFGLLLAMLSQDALDFAQFHLPQSVQQAPERSEEQLRKELQIGPQRALAPETFDMLVAEEDAFVVQNFGMAAFRLKDCLQPEPLTIRNDKKHIPLHIVDNCEPAVRRKLQGIKQLANELPIDAAAFYDQLASGKPQSMLQVSA</sequence>
<dbReference type="InterPro" id="IPR021879">
    <property type="entry name" value="VC2046_fam"/>
</dbReference>
<name>A0ABV7CIG3_9GAMM</name>
<dbReference type="EMBL" id="JBHRSD010000011">
    <property type="protein sequence ID" value="MFC3032362.1"/>
    <property type="molecule type" value="Genomic_DNA"/>
</dbReference>
<evidence type="ECO:0000313" key="1">
    <source>
        <dbReference type="EMBL" id="MFC3032362.1"/>
    </source>
</evidence>
<evidence type="ECO:0000313" key="2">
    <source>
        <dbReference type="Proteomes" id="UP001595453"/>
    </source>
</evidence>
<keyword evidence="2" id="KW-1185">Reference proteome</keyword>
<proteinExistence type="predicted"/>
<dbReference type="Pfam" id="PF11993">
    <property type="entry name" value="VC2046"/>
    <property type="match status" value="1"/>
</dbReference>
<dbReference type="Proteomes" id="UP001595453">
    <property type="component" value="Unassembled WGS sequence"/>
</dbReference>
<comment type="caution">
    <text evidence="1">The sequence shown here is derived from an EMBL/GenBank/DDBJ whole genome shotgun (WGS) entry which is preliminary data.</text>
</comment>